<evidence type="ECO:0000256" key="1">
    <source>
        <dbReference type="SAM" id="MobiDB-lite"/>
    </source>
</evidence>
<dbReference type="RefSeq" id="WP_133695579.1">
    <property type="nucleotide sequence ID" value="NZ_SOBR01000002.1"/>
</dbReference>
<keyword evidence="2" id="KW-0472">Membrane</keyword>
<dbReference type="AlphaFoldDB" id="A0A4R7NSS7"/>
<evidence type="ECO:0000256" key="2">
    <source>
        <dbReference type="SAM" id="Phobius"/>
    </source>
</evidence>
<feature type="region of interest" description="Disordered" evidence="1">
    <location>
        <begin position="77"/>
        <end position="116"/>
    </location>
</feature>
<feature type="transmembrane region" description="Helical" evidence="2">
    <location>
        <begin position="35"/>
        <end position="63"/>
    </location>
</feature>
<dbReference type="Proteomes" id="UP000295380">
    <property type="component" value="Unassembled WGS sequence"/>
</dbReference>
<evidence type="ECO:0000313" key="3">
    <source>
        <dbReference type="EMBL" id="TDU23987.1"/>
    </source>
</evidence>
<organism evidence="3 4">
    <name type="scientific">Chromohalobacter marismortui</name>
    <dbReference type="NCBI Taxonomy" id="42055"/>
    <lineage>
        <taxon>Bacteria</taxon>
        <taxon>Pseudomonadati</taxon>
        <taxon>Pseudomonadota</taxon>
        <taxon>Gammaproteobacteria</taxon>
        <taxon>Oceanospirillales</taxon>
        <taxon>Halomonadaceae</taxon>
        <taxon>Chromohalobacter</taxon>
    </lineage>
</organism>
<gene>
    <name evidence="3" type="ORF">C8E00_102487</name>
</gene>
<accession>A0A4R7NSS7</accession>
<keyword evidence="2" id="KW-0812">Transmembrane</keyword>
<feature type="compositionally biased region" description="Basic and acidic residues" evidence="1">
    <location>
        <begin position="95"/>
        <end position="116"/>
    </location>
</feature>
<feature type="region of interest" description="Disordered" evidence="1">
    <location>
        <begin position="1"/>
        <end position="28"/>
    </location>
</feature>
<name>A0A4R7NSS7_9GAMM</name>
<proteinExistence type="predicted"/>
<keyword evidence="4" id="KW-1185">Reference proteome</keyword>
<protein>
    <submittedName>
        <fullName evidence="3">Uncharacterized protein</fullName>
    </submittedName>
</protein>
<dbReference type="EMBL" id="SOBR01000002">
    <property type="protein sequence ID" value="TDU23987.1"/>
    <property type="molecule type" value="Genomic_DNA"/>
</dbReference>
<comment type="caution">
    <text evidence="3">The sequence shown here is derived from an EMBL/GenBank/DDBJ whole genome shotgun (WGS) entry which is preliminary data.</text>
</comment>
<dbReference type="OrthoDB" id="6183064at2"/>
<keyword evidence="2" id="KW-1133">Transmembrane helix</keyword>
<evidence type="ECO:0000313" key="4">
    <source>
        <dbReference type="Proteomes" id="UP000295380"/>
    </source>
</evidence>
<reference evidence="3 4" key="1">
    <citation type="submission" date="2019-03" db="EMBL/GenBank/DDBJ databases">
        <title>Genomic Encyclopedia of Type Strains, Phase IV (KMG-IV): sequencing the most valuable type-strain genomes for metagenomic binning, comparative biology and taxonomic classification.</title>
        <authorList>
            <person name="Goeker M."/>
        </authorList>
    </citation>
    <scope>NUCLEOTIDE SEQUENCE [LARGE SCALE GENOMIC DNA]</scope>
    <source>
        <strain evidence="3 4">DSM 6770</strain>
    </source>
</reference>
<sequence length="116" mass="12998">MTDRQHNAAWQAAQQWRERARQSRPSQGAGGLKLLATWLVVGVMMIVGTLLGLFFLIVGWAMLPFLRHRMKKRAETFRAEHARPVGGSGAQDGTQTRDDAHSSHVLEGDYRVKSDD</sequence>